<dbReference type="Proteomes" id="UP000478052">
    <property type="component" value="Unassembled WGS sequence"/>
</dbReference>
<accession>A0A6G0Y164</accession>
<evidence type="ECO:0000313" key="2">
    <source>
        <dbReference type="EMBL" id="KAF0747247.1"/>
    </source>
</evidence>
<proteinExistence type="predicted"/>
<evidence type="ECO:0000313" key="3">
    <source>
        <dbReference type="Proteomes" id="UP000478052"/>
    </source>
</evidence>
<sequence>MDPEDTRSRRQVYPTLSEEDYVYAQTAQLRRWVREEIRKSEEEEIGSASSSGEEDEQPTAPRARPRMPLPSERKETKNNAIWKEREVKAGISSSTEHSDYSGGKDHQG</sequence>
<dbReference type="EMBL" id="VUJU01006907">
    <property type="protein sequence ID" value="KAF0747247.1"/>
    <property type="molecule type" value="Genomic_DNA"/>
</dbReference>
<feature type="region of interest" description="Disordered" evidence="1">
    <location>
        <begin position="39"/>
        <end position="108"/>
    </location>
</feature>
<keyword evidence="3" id="KW-1185">Reference proteome</keyword>
<name>A0A6G0Y164_APHCR</name>
<dbReference type="AlphaFoldDB" id="A0A6G0Y164"/>
<feature type="compositionally biased region" description="Basic and acidic residues" evidence="1">
    <location>
        <begin position="71"/>
        <end position="88"/>
    </location>
</feature>
<comment type="caution">
    <text evidence="2">The sequence shown here is derived from an EMBL/GenBank/DDBJ whole genome shotgun (WGS) entry which is preliminary data.</text>
</comment>
<reference evidence="2 3" key="1">
    <citation type="submission" date="2019-08" db="EMBL/GenBank/DDBJ databases">
        <title>Whole genome of Aphis craccivora.</title>
        <authorList>
            <person name="Voronova N.V."/>
            <person name="Shulinski R.S."/>
            <person name="Bandarenka Y.V."/>
            <person name="Zhorov D.G."/>
            <person name="Warner D."/>
        </authorList>
    </citation>
    <scope>NUCLEOTIDE SEQUENCE [LARGE SCALE GENOMIC DNA]</scope>
    <source>
        <strain evidence="2">180601</strain>
        <tissue evidence="2">Whole Body</tissue>
    </source>
</reference>
<organism evidence="2 3">
    <name type="scientific">Aphis craccivora</name>
    <name type="common">Cowpea aphid</name>
    <dbReference type="NCBI Taxonomy" id="307492"/>
    <lineage>
        <taxon>Eukaryota</taxon>
        <taxon>Metazoa</taxon>
        <taxon>Ecdysozoa</taxon>
        <taxon>Arthropoda</taxon>
        <taxon>Hexapoda</taxon>
        <taxon>Insecta</taxon>
        <taxon>Pterygota</taxon>
        <taxon>Neoptera</taxon>
        <taxon>Paraneoptera</taxon>
        <taxon>Hemiptera</taxon>
        <taxon>Sternorrhyncha</taxon>
        <taxon>Aphidomorpha</taxon>
        <taxon>Aphidoidea</taxon>
        <taxon>Aphididae</taxon>
        <taxon>Aphidini</taxon>
        <taxon>Aphis</taxon>
        <taxon>Aphis</taxon>
    </lineage>
</organism>
<protein>
    <submittedName>
        <fullName evidence="2">Uncharacterized protein</fullName>
    </submittedName>
</protein>
<evidence type="ECO:0000256" key="1">
    <source>
        <dbReference type="SAM" id="MobiDB-lite"/>
    </source>
</evidence>
<feature type="compositionally biased region" description="Basic and acidic residues" evidence="1">
    <location>
        <begin position="96"/>
        <end position="108"/>
    </location>
</feature>
<gene>
    <name evidence="2" type="ORF">FWK35_00020552</name>
</gene>